<evidence type="ECO:0000256" key="10">
    <source>
        <dbReference type="HAMAP-Rule" id="MF_00815"/>
    </source>
</evidence>
<dbReference type="CDD" id="cd12151">
    <property type="entry name" value="F1-ATPase_gamma"/>
    <property type="match status" value="1"/>
</dbReference>
<dbReference type="AlphaFoldDB" id="A0A948RUG5"/>
<dbReference type="PRINTS" id="PR00126">
    <property type="entry name" value="ATPASEGAMMA"/>
</dbReference>
<comment type="similarity">
    <text evidence="3 10">Belongs to the ATPase gamma chain family.</text>
</comment>
<protein>
    <recommendedName>
        <fullName evidence="10">ATP synthase gamma chain</fullName>
    </recommendedName>
    <alternativeName>
        <fullName evidence="10">ATP synthase F1 sector gamma subunit</fullName>
    </alternativeName>
    <alternativeName>
        <fullName evidence="10">F-ATPase gamma subunit</fullName>
    </alternativeName>
</protein>
<dbReference type="GO" id="GO:0045259">
    <property type="term" value="C:proton-transporting ATP synthase complex"/>
    <property type="evidence" value="ECO:0007669"/>
    <property type="project" value="UniProtKB-KW"/>
</dbReference>
<sequence>MATLKQLRRRIRSVENTQQITKAMEMVAAAKLRRAQQRAESIRPFSQKMQEVLQSLAQSPDVRIDTLFVVREVRRRAYIIIASDKGLCGSYNANLFRQVETDLKDRDPKTIQLIPVGRRAWEYFHRRHWEMSDPFRHLGDQLNPALATELARLSVEMYKSGEVDQVDLIFTHFVTAARRVIVEEPLLPIRPPAEPAVQPAAESAAQPGSETETEELEYIFEPSAEEILKSLLPRYVEGRVRTAIADALASEHSARMLSMGNATRNANDMIRSLTLLRNRLRQAAITKELGEIVGGAEALR</sequence>
<evidence type="ECO:0000256" key="9">
    <source>
        <dbReference type="ARBA" id="ARBA00023310"/>
    </source>
</evidence>
<evidence type="ECO:0000256" key="1">
    <source>
        <dbReference type="ARBA" id="ARBA00003456"/>
    </source>
</evidence>
<dbReference type="NCBIfam" id="TIGR01146">
    <property type="entry name" value="ATPsyn_F1gamma"/>
    <property type="match status" value="1"/>
</dbReference>
<dbReference type="Proteomes" id="UP000777784">
    <property type="component" value="Unassembled WGS sequence"/>
</dbReference>
<keyword evidence="4 10" id="KW-0813">Transport</keyword>
<dbReference type="GO" id="GO:0042777">
    <property type="term" value="P:proton motive force-driven plasma membrane ATP synthesis"/>
    <property type="evidence" value="ECO:0007669"/>
    <property type="project" value="UniProtKB-UniRule"/>
</dbReference>
<dbReference type="InterPro" id="IPR023632">
    <property type="entry name" value="ATP_synth_F1_gsu_CS"/>
</dbReference>
<comment type="subcellular location">
    <subcellularLocation>
        <location evidence="10">Cell membrane</location>
        <topology evidence="10">Peripheral membrane protein</topology>
    </subcellularLocation>
    <subcellularLocation>
        <location evidence="2">Membrane</location>
        <topology evidence="2">Peripheral membrane protein</topology>
    </subcellularLocation>
</comment>
<accession>A0A948RUG5</accession>
<reference evidence="12" key="1">
    <citation type="submission" date="2021-05" db="EMBL/GenBank/DDBJ databases">
        <title>Energy efficiency and biological interactions define the core microbiome of deep oligotrophic groundwater.</title>
        <authorList>
            <person name="Mehrshad M."/>
            <person name="Lopez-Fernandez M."/>
            <person name="Bell E."/>
            <person name="Bernier-Latmani R."/>
            <person name="Bertilsson S."/>
            <person name="Dopson M."/>
        </authorList>
    </citation>
    <scope>NUCLEOTIDE SEQUENCE</scope>
    <source>
        <strain evidence="12">Modern_marine.mb.64</strain>
    </source>
</reference>
<evidence type="ECO:0000256" key="2">
    <source>
        <dbReference type="ARBA" id="ARBA00004170"/>
    </source>
</evidence>
<dbReference type="PANTHER" id="PTHR11693:SF22">
    <property type="entry name" value="ATP SYNTHASE SUBUNIT GAMMA, MITOCHONDRIAL"/>
    <property type="match status" value="1"/>
</dbReference>
<feature type="compositionally biased region" description="Low complexity" evidence="11">
    <location>
        <begin position="195"/>
        <end position="207"/>
    </location>
</feature>
<dbReference type="Gene3D" id="3.40.1380.10">
    <property type="match status" value="1"/>
</dbReference>
<dbReference type="GO" id="GO:0005886">
    <property type="term" value="C:plasma membrane"/>
    <property type="evidence" value="ECO:0007669"/>
    <property type="project" value="UniProtKB-SubCell"/>
</dbReference>
<evidence type="ECO:0000256" key="3">
    <source>
        <dbReference type="ARBA" id="ARBA00007681"/>
    </source>
</evidence>
<keyword evidence="9 10" id="KW-0066">ATP synthesis</keyword>
<proteinExistence type="inferred from homology"/>
<keyword evidence="5 10" id="KW-0375">Hydrogen ion transport</keyword>
<evidence type="ECO:0000313" key="12">
    <source>
        <dbReference type="EMBL" id="MBU2691095.1"/>
    </source>
</evidence>
<dbReference type="InterPro" id="IPR035968">
    <property type="entry name" value="ATP_synth_F1_ATPase_gsu"/>
</dbReference>
<evidence type="ECO:0000256" key="7">
    <source>
        <dbReference type="ARBA" id="ARBA00023136"/>
    </source>
</evidence>
<feature type="region of interest" description="Disordered" evidence="11">
    <location>
        <begin position="191"/>
        <end position="211"/>
    </location>
</feature>
<evidence type="ECO:0000256" key="6">
    <source>
        <dbReference type="ARBA" id="ARBA00023065"/>
    </source>
</evidence>
<evidence type="ECO:0000313" key="13">
    <source>
        <dbReference type="Proteomes" id="UP000777784"/>
    </source>
</evidence>
<keyword evidence="10" id="KW-1003">Cell membrane</keyword>
<name>A0A948RUG5_UNCEI</name>
<dbReference type="PROSITE" id="PS00153">
    <property type="entry name" value="ATPASE_GAMMA"/>
    <property type="match status" value="1"/>
</dbReference>
<comment type="subunit">
    <text evidence="10">F-type ATPases have 2 components, CF(1) - the catalytic core - and CF(0) - the membrane proton channel. CF(1) has five subunits: alpha(3), beta(3), gamma(1), delta(1), epsilon(1). CF(0) has three main subunits: a, b and c.</text>
</comment>
<dbReference type="SUPFAM" id="SSF52943">
    <property type="entry name" value="ATP synthase (F1-ATPase), gamma subunit"/>
    <property type="match status" value="1"/>
</dbReference>
<dbReference type="PANTHER" id="PTHR11693">
    <property type="entry name" value="ATP SYNTHASE GAMMA CHAIN"/>
    <property type="match status" value="1"/>
</dbReference>
<evidence type="ECO:0000256" key="11">
    <source>
        <dbReference type="SAM" id="MobiDB-lite"/>
    </source>
</evidence>
<dbReference type="GO" id="GO:0005524">
    <property type="term" value="F:ATP binding"/>
    <property type="evidence" value="ECO:0007669"/>
    <property type="project" value="UniProtKB-UniRule"/>
</dbReference>
<comment type="caution">
    <text evidence="12">The sequence shown here is derived from an EMBL/GenBank/DDBJ whole genome shotgun (WGS) entry which is preliminary data.</text>
</comment>
<comment type="function">
    <text evidence="1 10">Produces ATP from ADP in the presence of a proton gradient across the membrane. The gamma chain is believed to be important in regulating ATPase activity and the flow of protons through the CF(0) complex.</text>
</comment>
<dbReference type="GO" id="GO:0046933">
    <property type="term" value="F:proton-transporting ATP synthase activity, rotational mechanism"/>
    <property type="evidence" value="ECO:0007669"/>
    <property type="project" value="UniProtKB-UniRule"/>
</dbReference>
<dbReference type="InterPro" id="IPR000131">
    <property type="entry name" value="ATP_synth_F1_gsu"/>
</dbReference>
<gene>
    <name evidence="10 12" type="primary">atpG</name>
    <name evidence="12" type="ORF">KJ970_09205</name>
</gene>
<dbReference type="HAMAP" id="MF_00815">
    <property type="entry name" value="ATP_synth_gamma_bact"/>
    <property type="match status" value="1"/>
</dbReference>
<dbReference type="Gene3D" id="1.10.287.80">
    <property type="entry name" value="ATP synthase, gamma subunit, helix hairpin domain"/>
    <property type="match status" value="1"/>
</dbReference>
<keyword evidence="8 10" id="KW-0139">CF(1)</keyword>
<keyword evidence="6 10" id="KW-0406">Ion transport</keyword>
<dbReference type="EMBL" id="JAHJDP010000042">
    <property type="protein sequence ID" value="MBU2691095.1"/>
    <property type="molecule type" value="Genomic_DNA"/>
</dbReference>
<evidence type="ECO:0000256" key="4">
    <source>
        <dbReference type="ARBA" id="ARBA00022448"/>
    </source>
</evidence>
<organism evidence="12 13">
    <name type="scientific">Eiseniibacteriota bacterium</name>
    <dbReference type="NCBI Taxonomy" id="2212470"/>
    <lineage>
        <taxon>Bacteria</taxon>
        <taxon>Candidatus Eiseniibacteriota</taxon>
    </lineage>
</organism>
<dbReference type="Pfam" id="PF00231">
    <property type="entry name" value="ATP-synt"/>
    <property type="match status" value="1"/>
</dbReference>
<evidence type="ECO:0000256" key="8">
    <source>
        <dbReference type="ARBA" id="ARBA00023196"/>
    </source>
</evidence>
<keyword evidence="7 10" id="KW-0472">Membrane</keyword>
<evidence type="ECO:0000256" key="5">
    <source>
        <dbReference type="ARBA" id="ARBA00022781"/>
    </source>
</evidence>